<keyword evidence="2" id="KW-0560">Oxidoreductase</keyword>
<name>A0A381TQ60_9ZZZZ</name>
<evidence type="ECO:0008006" key="4">
    <source>
        <dbReference type="Google" id="ProtNLM"/>
    </source>
</evidence>
<proteinExistence type="inferred from homology"/>
<evidence type="ECO:0000256" key="1">
    <source>
        <dbReference type="ARBA" id="ARBA00006484"/>
    </source>
</evidence>
<reference evidence="3" key="1">
    <citation type="submission" date="2018-05" db="EMBL/GenBank/DDBJ databases">
        <authorList>
            <person name="Lanie J.A."/>
            <person name="Ng W.-L."/>
            <person name="Kazmierczak K.M."/>
            <person name="Andrzejewski T.M."/>
            <person name="Davidsen T.M."/>
            <person name="Wayne K.J."/>
            <person name="Tettelin H."/>
            <person name="Glass J.I."/>
            <person name="Rusch D."/>
            <person name="Podicherti R."/>
            <person name="Tsui H.-C.T."/>
            <person name="Winkler M.E."/>
        </authorList>
    </citation>
    <scope>NUCLEOTIDE SEQUENCE</scope>
</reference>
<dbReference type="PRINTS" id="PR00080">
    <property type="entry name" value="SDRFAMILY"/>
</dbReference>
<sequence length="262" mass="27111">MLDLEGKTAIVTGGGLGIGSAGAKELASQGAAVAIMDIDEPAAESTSLEIRSAGGKTIVVIGDASSSADCDRCVSDTVSAFGGLDILFNNVGIQPIASYANVEDTTEQMWDRILSVNLKSRFLMAKYSIPEMRKRGGGVIISTASVQGQQSAHLVPAYAATKGGDLSLTRQLALDYAEENIRVLSVCPGGVDTPLWRDSVLSSGKNVEDAIVESGITHPIGRLGAPEDIAKVVAFLASDKASFMTGTFVNVDGGIMAKGSWA</sequence>
<dbReference type="CDD" id="cd05233">
    <property type="entry name" value="SDR_c"/>
    <property type="match status" value="1"/>
</dbReference>
<dbReference type="GO" id="GO:0016491">
    <property type="term" value="F:oxidoreductase activity"/>
    <property type="evidence" value="ECO:0007669"/>
    <property type="project" value="UniProtKB-KW"/>
</dbReference>
<dbReference type="Pfam" id="PF13561">
    <property type="entry name" value="adh_short_C2"/>
    <property type="match status" value="1"/>
</dbReference>
<accession>A0A381TQ60</accession>
<dbReference type="PANTHER" id="PTHR24321:SF8">
    <property type="entry name" value="ESTRADIOL 17-BETA-DEHYDROGENASE 8-RELATED"/>
    <property type="match status" value="1"/>
</dbReference>
<dbReference type="PANTHER" id="PTHR24321">
    <property type="entry name" value="DEHYDROGENASES, SHORT CHAIN"/>
    <property type="match status" value="1"/>
</dbReference>
<dbReference type="FunFam" id="3.40.50.720:FF:000084">
    <property type="entry name" value="Short-chain dehydrogenase reductase"/>
    <property type="match status" value="1"/>
</dbReference>
<organism evidence="3">
    <name type="scientific">marine metagenome</name>
    <dbReference type="NCBI Taxonomy" id="408172"/>
    <lineage>
        <taxon>unclassified sequences</taxon>
        <taxon>metagenomes</taxon>
        <taxon>ecological metagenomes</taxon>
    </lineage>
</organism>
<protein>
    <recommendedName>
        <fullName evidence="4">Glucose 1-dehydrogenase</fullName>
    </recommendedName>
</protein>
<dbReference type="InterPro" id="IPR020904">
    <property type="entry name" value="Sc_DH/Rdtase_CS"/>
</dbReference>
<dbReference type="PRINTS" id="PR00081">
    <property type="entry name" value="GDHRDH"/>
</dbReference>
<comment type="similarity">
    <text evidence="1">Belongs to the short-chain dehydrogenases/reductases (SDR) family.</text>
</comment>
<dbReference type="AlphaFoldDB" id="A0A381TQ60"/>
<dbReference type="EMBL" id="UINC01004899">
    <property type="protein sequence ID" value="SVA17658.1"/>
    <property type="molecule type" value="Genomic_DNA"/>
</dbReference>
<dbReference type="InterPro" id="IPR036291">
    <property type="entry name" value="NAD(P)-bd_dom_sf"/>
</dbReference>
<dbReference type="InterPro" id="IPR002347">
    <property type="entry name" value="SDR_fam"/>
</dbReference>
<evidence type="ECO:0000313" key="3">
    <source>
        <dbReference type="EMBL" id="SVA17658.1"/>
    </source>
</evidence>
<dbReference type="PROSITE" id="PS00061">
    <property type="entry name" value="ADH_SHORT"/>
    <property type="match status" value="1"/>
</dbReference>
<dbReference type="NCBIfam" id="NF005559">
    <property type="entry name" value="PRK07231.1"/>
    <property type="match status" value="1"/>
</dbReference>
<gene>
    <name evidence="3" type="ORF">METZ01_LOCUS70512</name>
</gene>
<dbReference type="SUPFAM" id="SSF51735">
    <property type="entry name" value="NAD(P)-binding Rossmann-fold domains"/>
    <property type="match status" value="1"/>
</dbReference>
<evidence type="ECO:0000256" key="2">
    <source>
        <dbReference type="ARBA" id="ARBA00023002"/>
    </source>
</evidence>
<dbReference type="Gene3D" id="3.40.50.720">
    <property type="entry name" value="NAD(P)-binding Rossmann-like Domain"/>
    <property type="match status" value="1"/>
</dbReference>